<protein>
    <submittedName>
        <fullName evidence="2">Pro-sigmaK processing inhibitor BofA family protein</fullName>
    </submittedName>
</protein>
<feature type="transmembrane region" description="Helical" evidence="1">
    <location>
        <begin position="6"/>
        <end position="22"/>
    </location>
</feature>
<keyword evidence="1" id="KW-1133">Transmembrane helix</keyword>
<comment type="caution">
    <text evidence="2">The sequence shown here is derived from an EMBL/GenBank/DDBJ whole genome shotgun (WGS) entry which is preliminary data.</text>
</comment>
<accession>A0ABR9B3F5</accession>
<keyword evidence="1" id="KW-0812">Transmembrane</keyword>
<dbReference type="Proteomes" id="UP000634529">
    <property type="component" value="Unassembled WGS sequence"/>
</dbReference>
<dbReference type="InterPro" id="IPR010001">
    <property type="entry name" value="BofA"/>
</dbReference>
<feature type="transmembrane region" description="Helical" evidence="1">
    <location>
        <begin position="59"/>
        <end position="82"/>
    </location>
</feature>
<gene>
    <name evidence="2" type="ORF">IFO66_19360</name>
</gene>
<feature type="transmembrane region" description="Helical" evidence="1">
    <location>
        <begin position="29"/>
        <end position="47"/>
    </location>
</feature>
<dbReference type="RefSeq" id="WP_192026749.1">
    <property type="nucleotide sequence ID" value="NZ_JACYTN010000023.1"/>
</dbReference>
<keyword evidence="3" id="KW-1185">Reference proteome</keyword>
<organism evidence="2 3">
    <name type="scientific">Paenibacillus arenosi</name>
    <dbReference type="NCBI Taxonomy" id="2774142"/>
    <lineage>
        <taxon>Bacteria</taxon>
        <taxon>Bacillati</taxon>
        <taxon>Bacillota</taxon>
        <taxon>Bacilli</taxon>
        <taxon>Bacillales</taxon>
        <taxon>Paenibacillaceae</taxon>
        <taxon>Paenibacillus</taxon>
    </lineage>
</organism>
<evidence type="ECO:0000256" key="1">
    <source>
        <dbReference type="SAM" id="Phobius"/>
    </source>
</evidence>
<keyword evidence="1" id="KW-0472">Membrane</keyword>
<evidence type="ECO:0000313" key="3">
    <source>
        <dbReference type="Proteomes" id="UP000634529"/>
    </source>
</evidence>
<proteinExistence type="predicted"/>
<name>A0ABR9B3F5_9BACL</name>
<dbReference type="Pfam" id="PF07441">
    <property type="entry name" value="BofA"/>
    <property type="match status" value="1"/>
</dbReference>
<evidence type="ECO:0000313" key="2">
    <source>
        <dbReference type="EMBL" id="MBD8500449.1"/>
    </source>
</evidence>
<dbReference type="EMBL" id="JACYTN010000023">
    <property type="protein sequence ID" value="MBD8500449.1"/>
    <property type="molecule type" value="Genomic_DNA"/>
</dbReference>
<sequence length="88" mass="9560">MKLIVIVVMAVSLLLLLGLFLRNKEMRKGMSWFMLHAVSAFIMLYLVNSSGLGMGVELAVNPLILITVGLLGVPGLAGIIFLKMVVFI</sequence>
<reference evidence="2 3" key="1">
    <citation type="submission" date="2020-09" db="EMBL/GenBank/DDBJ databases">
        <title>Paenibacillus sp. CAU 1523 isolated from sand of Haeundae Beach.</title>
        <authorList>
            <person name="Kim W."/>
        </authorList>
    </citation>
    <scope>NUCLEOTIDE SEQUENCE [LARGE SCALE GENOMIC DNA]</scope>
    <source>
        <strain evidence="2 3">CAU 1523</strain>
    </source>
</reference>